<gene>
    <name evidence="2" type="ORF">D9V29_08145</name>
</gene>
<feature type="region of interest" description="Disordered" evidence="1">
    <location>
        <begin position="1"/>
        <end position="22"/>
    </location>
</feature>
<evidence type="ECO:0000313" key="2">
    <source>
        <dbReference type="EMBL" id="RLP71319.1"/>
    </source>
</evidence>
<dbReference type="EMBL" id="RCUV01000008">
    <property type="protein sequence ID" value="RLP71319.1"/>
    <property type="molecule type" value="Genomic_DNA"/>
</dbReference>
<accession>A0A3L6ZU37</accession>
<keyword evidence="3" id="KW-1185">Reference proteome</keyword>
<proteinExistence type="predicted"/>
<dbReference type="AlphaFoldDB" id="A0A3L6ZU37"/>
<evidence type="ECO:0000313" key="3">
    <source>
        <dbReference type="Proteomes" id="UP000270299"/>
    </source>
</evidence>
<dbReference type="Proteomes" id="UP000270299">
    <property type="component" value="Unassembled WGS sequence"/>
</dbReference>
<organism evidence="2 3">
    <name type="scientific">Mycetocola manganoxydans</name>
    <dbReference type="NCBI Taxonomy" id="699879"/>
    <lineage>
        <taxon>Bacteria</taxon>
        <taxon>Bacillati</taxon>
        <taxon>Actinomycetota</taxon>
        <taxon>Actinomycetes</taxon>
        <taxon>Micrococcales</taxon>
        <taxon>Microbacteriaceae</taxon>
        <taxon>Mycetocola</taxon>
    </lineage>
</organism>
<dbReference type="OrthoDB" id="4981253at2"/>
<dbReference type="RefSeq" id="WP_121672836.1">
    <property type="nucleotide sequence ID" value="NZ_BMXM01000004.1"/>
</dbReference>
<name>A0A3L6ZU37_9MICO</name>
<reference evidence="2 3" key="1">
    <citation type="submission" date="2018-10" db="EMBL/GenBank/DDBJ databases">
        <authorList>
            <person name="Li J."/>
        </authorList>
    </citation>
    <scope>NUCLEOTIDE SEQUENCE [LARGE SCALE GENOMIC DNA]</scope>
    <source>
        <strain evidence="2 3">CCTCC AB209002</strain>
    </source>
</reference>
<evidence type="ECO:0008006" key="4">
    <source>
        <dbReference type="Google" id="ProtNLM"/>
    </source>
</evidence>
<protein>
    <recommendedName>
        <fullName evidence="4">Type IV secretion protein Rhs</fullName>
    </recommendedName>
</protein>
<comment type="caution">
    <text evidence="2">The sequence shown here is derived from an EMBL/GenBank/DDBJ whole genome shotgun (WGS) entry which is preliminary data.</text>
</comment>
<sequence length="80" mass="8550">MARSKKPRESISDAGGFTNWLNNRLRPYIGPPPLGPYGEDALPPASESACPICGQSMSLHNVDRTGVKTQLRCPTAPPSS</sequence>
<evidence type="ECO:0000256" key="1">
    <source>
        <dbReference type="SAM" id="MobiDB-lite"/>
    </source>
</evidence>